<dbReference type="EMBL" id="JXII01000002">
    <property type="protein sequence ID" value="KIH71758.1"/>
    <property type="molecule type" value="Genomic_DNA"/>
</dbReference>
<reference evidence="2" key="3">
    <citation type="submission" date="2020-04" db="EMBL/GenBank/DDBJ databases">
        <authorList>
            <person name="Tanveer F."/>
            <person name="Xie Y."/>
            <person name="Shinwari Z.K."/>
        </authorList>
    </citation>
    <scope>NUCLEOTIDE SEQUENCE</scope>
    <source>
        <strain evidence="2">MOSEL-ME25</strain>
    </source>
</reference>
<reference evidence="4" key="2">
    <citation type="submission" date="2020-04" db="EMBL/GenBank/DDBJ databases">
        <title>Genome analysis and biological profiling of marine Cellulosimicrobium funkei MOSEL-ME6.</title>
        <authorList>
            <person name="Tanveer F."/>
            <person name="Xie Y."/>
            <person name="Shinwari Z.K."/>
        </authorList>
    </citation>
    <scope>NUCLEOTIDE SEQUENCE [LARGE SCALE GENOMIC DNA]</scope>
    <source>
        <strain evidence="4">MOSEL-ME25</strain>
    </source>
</reference>
<dbReference type="STRING" id="45670.SN16_03615"/>
<evidence type="ECO:0000313" key="4">
    <source>
        <dbReference type="Proteomes" id="UP000527860"/>
    </source>
</evidence>
<reference evidence="1 3" key="1">
    <citation type="submission" date="2015-01" db="EMBL/GenBank/DDBJ databases">
        <title>Genome sequences of high lactate-tolerant strain Salinicoccus roseus W12 with industrial interest.</title>
        <authorList>
            <person name="Wang H."/>
            <person name="Yu B."/>
        </authorList>
    </citation>
    <scope>NUCLEOTIDE SEQUENCE [LARGE SCALE GENOMIC DNA]</scope>
    <source>
        <strain evidence="1 3">W12</strain>
    </source>
</reference>
<dbReference type="PANTHER" id="PTHR37804:SF1">
    <property type="entry name" value="CDAA REGULATORY PROTEIN CDAR"/>
    <property type="match status" value="1"/>
</dbReference>
<protein>
    <submittedName>
        <fullName evidence="2">CdaR family protein</fullName>
    </submittedName>
</protein>
<proteinExistence type="predicted"/>
<dbReference type="AlphaFoldDB" id="A0A0C2DP12"/>
<dbReference type="InterPro" id="IPR053154">
    <property type="entry name" value="c-di-AMP_regulator"/>
</dbReference>
<dbReference type="Gene3D" id="2.170.120.40">
    <property type="entry name" value="YbbR-like domain"/>
    <property type="match status" value="2"/>
</dbReference>
<sequence length="313" mass="35456">MLESKWGLRFVALLLALFMFLSVNDVFDEFLASNGESPESEVIEGMPVEVLYDDEKHYISGAPDQVNVQLFGNTSNVKRLQTTRDFEVFLDLRNRQVGEYEEHFTVDGLPENVTAEVVPETANVNIQELVTRTFEVQAEVSESRVGPNHDLESVQIEPETVTVMGGESEMNRIQYVRATLNDNARITEDRVEEAEVSVFDTQFNKLDVRIDPTHVRVEINVEERSKEVSVNYEVNGEVEEGYTLEDVGLNYDTVEVYGTKEVLEELEEINVEVDVEGLDESTTQDVDIDVPEDVDRTEPAVLRADIEVKQNNG</sequence>
<dbReference type="Proteomes" id="UP000031546">
    <property type="component" value="Unassembled WGS sequence"/>
</dbReference>
<organism evidence="1 3">
    <name type="scientific">Salinicoccus roseus</name>
    <dbReference type="NCBI Taxonomy" id="45670"/>
    <lineage>
        <taxon>Bacteria</taxon>
        <taxon>Bacillati</taxon>
        <taxon>Bacillota</taxon>
        <taxon>Bacilli</taxon>
        <taxon>Bacillales</taxon>
        <taxon>Staphylococcaceae</taxon>
        <taxon>Salinicoccus</taxon>
    </lineage>
</organism>
<accession>A0A0C2DP12</accession>
<dbReference type="EMBL" id="JABEVU030000001">
    <property type="protein sequence ID" value="MDB0579870.1"/>
    <property type="molecule type" value="Genomic_DNA"/>
</dbReference>
<evidence type="ECO:0000313" key="2">
    <source>
        <dbReference type="EMBL" id="MDB0579870.1"/>
    </source>
</evidence>
<evidence type="ECO:0000313" key="1">
    <source>
        <dbReference type="EMBL" id="KIH71758.1"/>
    </source>
</evidence>
<dbReference type="PANTHER" id="PTHR37804">
    <property type="entry name" value="CDAA REGULATORY PROTEIN CDAR"/>
    <property type="match status" value="1"/>
</dbReference>
<dbReference type="GeneID" id="77844628"/>
<name>A0A0C2DP12_9STAP</name>
<dbReference type="Gene3D" id="2.170.120.30">
    <property type="match status" value="1"/>
</dbReference>
<keyword evidence="4" id="KW-1185">Reference proteome</keyword>
<dbReference type="RefSeq" id="WP_040105218.1">
    <property type="nucleotide sequence ID" value="NZ_CANLZD010000002.1"/>
</dbReference>
<gene>
    <name evidence="2" type="ORF">F7P68_0004940</name>
    <name evidence="1" type="ORF">SN16_03615</name>
</gene>
<dbReference type="InterPro" id="IPR012505">
    <property type="entry name" value="YbbR"/>
</dbReference>
<dbReference type="Proteomes" id="UP000527860">
    <property type="component" value="Unassembled WGS sequence"/>
</dbReference>
<reference evidence="2 4" key="4">
    <citation type="submission" date="2022-12" db="EMBL/GenBank/DDBJ databases">
        <title>Genome analysis and biological profiling of marine Salinicoccus roseus MOSEL-ME25.</title>
        <authorList>
            <person name="Mirza F.T."/>
            <person name="Xie Y."/>
            <person name="Shinwari Z.K."/>
        </authorList>
    </citation>
    <scope>NUCLEOTIDE SEQUENCE [LARGE SCALE GENOMIC DNA]</scope>
    <source>
        <strain evidence="2 4">MOSEL-ME25</strain>
    </source>
</reference>
<comment type="caution">
    <text evidence="1">The sequence shown here is derived from an EMBL/GenBank/DDBJ whole genome shotgun (WGS) entry which is preliminary data.</text>
</comment>
<evidence type="ECO:0000313" key="3">
    <source>
        <dbReference type="Proteomes" id="UP000031546"/>
    </source>
</evidence>
<dbReference type="OrthoDB" id="2987820at2"/>
<dbReference type="Pfam" id="PF07949">
    <property type="entry name" value="YbbR"/>
    <property type="match status" value="3"/>
</dbReference>